<reference evidence="2 3" key="1">
    <citation type="journal article" date="2019" name="Sci. Rep.">
        <title>Orb-weaving spider Araneus ventricosus genome elucidates the spidroin gene catalogue.</title>
        <authorList>
            <person name="Kono N."/>
            <person name="Nakamura H."/>
            <person name="Ohtoshi R."/>
            <person name="Moran D.A.P."/>
            <person name="Shinohara A."/>
            <person name="Yoshida Y."/>
            <person name="Fujiwara M."/>
            <person name="Mori M."/>
            <person name="Tomita M."/>
            <person name="Arakawa K."/>
        </authorList>
    </citation>
    <scope>NUCLEOTIDE SEQUENCE [LARGE SCALE GENOMIC DNA]</scope>
</reference>
<dbReference type="Proteomes" id="UP000499080">
    <property type="component" value="Unassembled WGS sequence"/>
</dbReference>
<accession>A0A4Y2HZI8</accession>
<proteinExistence type="predicted"/>
<evidence type="ECO:0000313" key="3">
    <source>
        <dbReference type="Proteomes" id="UP000499080"/>
    </source>
</evidence>
<dbReference type="EMBL" id="BGPR01002285">
    <property type="protein sequence ID" value="GBM70974.1"/>
    <property type="molecule type" value="Genomic_DNA"/>
</dbReference>
<name>A0A4Y2HZI8_ARAVE</name>
<keyword evidence="3" id="KW-1185">Reference proteome</keyword>
<comment type="caution">
    <text evidence="2">The sequence shown here is derived from an EMBL/GenBank/DDBJ whole genome shotgun (WGS) entry which is preliminary data.</text>
</comment>
<organism evidence="2 3">
    <name type="scientific">Araneus ventricosus</name>
    <name type="common">Orbweaver spider</name>
    <name type="synonym">Epeira ventricosa</name>
    <dbReference type="NCBI Taxonomy" id="182803"/>
    <lineage>
        <taxon>Eukaryota</taxon>
        <taxon>Metazoa</taxon>
        <taxon>Ecdysozoa</taxon>
        <taxon>Arthropoda</taxon>
        <taxon>Chelicerata</taxon>
        <taxon>Arachnida</taxon>
        <taxon>Araneae</taxon>
        <taxon>Araneomorphae</taxon>
        <taxon>Entelegynae</taxon>
        <taxon>Araneoidea</taxon>
        <taxon>Araneidae</taxon>
        <taxon>Araneus</taxon>
    </lineage>
</organism>
<feature type="region of interest" description="Disordered" evidence="1">
    <location>
        <begin position="1"/>
        <end position="29"/>
    </location>
</feature>
<gene>
    <name evidence="2" type="ORF">AVEN_102910_1</name>
</gene>
<evidence type="ECO:0000256" key="1">
    <source>
        <dbReference type="SAM" id="MobiDB-lite"/>
    </source>
</evidence>
<dbReference type="AlphaFoldDB" id="A0A4Y2HZI8"/>
<evidence type="ECO:0000313" key="2">
    <source>
        <dbReference type="EMBL" id="GBM70974.1"/>
    </source>
</evidence>
<feature type="compositionally biased region" description="Low complexity" evidence="1">
    <location>
        <begin position="1"/>
        <end position="10"/>
    </location>
</feature>
<protein>
    <submittedName>
        <fullName evidence="2">Uncharacterized protein</fullName>
    </submittedName>
</protein>
<sequence length="93" mass="10209">MKSSGSLVVRGRLRGRRAPSSKPDSTEDPPCLWACCEINHKCNDVEVRVITSFGMGRVLAGDGHYLSGLSSRAIAATAIQVIWMLRQYRGNFV</sequence>